<dbReference type="Proteomes" id="UP001055439">
    <property type="component" value="Chromosome 8"/>
</dbReference>
<proteinExistence type="predicted"/>
<evidence type="ECO:0000256" key="1">
    <source>
        <dbReference type="SAM" id="MobiDB-lite"/>
    </source>
</evidence>
<evidence type="ECO:0000313" key="4">
    <source>
        <dbReference type="Proteomes" id="UP001055439"/>
    </source>
</evidence>
<evidence type="ECO:0000256" key="2">
    <source>
        <dbReference type="SAM" id="SignalP"/>
    </source>
</evidence>
<organism evidence="3 4">
    <name type="scientific">Musa troglodytarum</name>
    <name type="common">fe'i banana</name>
    <dbReference type="NCBI Taxonomy" id="320322"/>
    <lineage>
        <taxon>Eukaryota</taxon>
        <taxon>Viridiplantae</taxon>
        <taxon>Streptophyta</taxon>
        <taxon>Embryophyta</taxon>
        <taxon>Tracheophyta</taxon>
        <taxon>Spermatophyta</taxon>
        <taxon>Magnoliopsida</taxon>
        <taxon>Liliopsida</taxon>
        <taxon>Zingiberales</taxon>
        <taxon>Musaceae</taxon>
        <taxon>Musa</taxon>
    </lineage>
</organism>
<keyword evidence="2" id="KW-0732">Signal</keyword>
<feature type="signal peptide" evidence="2">
    <location>
        <begin position="1"/>
        <end position="25"/>
    </location>
</feature>
<dbReference type="AlphaFoldDB" id="A0A9E7KUC7"/>
<feature type="chain" id="PRO_5040045821" evidence="2">
    <location>
        <begin position="26"/>
        <end position="102"/>
    </location>
</feature>
<dbReference type="EMBL" id="CP097510">
    <property type="protein sequence ID" value="URE29766.1"/>
    <property type="molecule type" value="Genomic_DNA"/>
</dbReference>
<dbReference type="OrthoDB" id="770444at2759"/>
<sequence length="102" mass="10841">MRSTSSSISPCLAFFRFSLCGIILASRSVCSADDAAAPSGTSPTSSDTSAPICPRSRRIVEGGVRAIERLGRAVIKLGDGIEKEELGRRGIRFAHPFRCSPD</sequence>
<protein>
    <submittedName>
        <fullName evidence="3">Glutamine dumper</fullName>
    </submittedName>
</protein>
<feature type="region of interest" description="Disordered" evidence="1">
    <location>
        <begin position="33"/>
        <end position="52"/>
    </location>
</feature>
<reference evidence="3" key="1">
    <citation type="submission" date="2022-05" db="EMBL/GenBank/DDBJ databases">
        <title>The Musa troglodytarum L. genome provides insights into the mechanism of non-climacteric behaviour and enrichment of carotenoids.</title>
        <authorList>
            <person name="Wang J."/>
        </authorList>
    </citation>
    <scope>NUCLEOTIDE SEQUENCE</scope>
    <source>
        <tissue evidence="3">Leaf</tissue>
    </source>
</reference>
<accession>A0A9E7KUC7</accession>
<dbReference type="EMBL" id="CP097510">
    <property type="protein sequence ID" value="URE29767.1"/>
    <property type="molecule type" value="Genomic_DNA"/>
</dbReference>
<evidence type="ECO:0000313" key="3">
    <source>
        <dbReference type="EMBL" id="URE29766.1"/>
    </source>
</evidence>
<keyword evidence="4" id="KW-1185">Reference proteome</keyword>
<name>A0A9E7KUC7_9LILI</name>
<gene>
    <name evidence="3" type="ORF">MUK42_35752</name>
</gene>
<feature type="compositionally biased region" description="Low complexity" evidence="1">
    <location>
        <begin position="34"/>
        <end position="51"/>
    </location>
</feature>